<comment type="caution">
    <text evidence="2">The sequence shown here is derived from an EMBL/GenBank/DDBJ whole genome shotgun (WGS) entry which is preliminary data.</text>
</comment>
<proteinExistence type="predicted"/>
<feature type="region of interest" description="Disordered" evidence="1">
    <location>
        <begin position="52"/>
        <end position="99"/>
    </location>
</feature>
<dbReference type="EMBL" id="JAHDTB010000008">
    <property type="protein sequence ID" value="MBW8288092.1"/>
    <property type="molecule type" value="Genomic_DNA"/>
</dbReference>
<dbReference type="GeneID" id="89684635"/>
<gene>
    <name evidence="2" type="ORF">KIF53_10685</name>
</gene>
<evidence type="ECO:0000256" key="1">
    <source>
        <dbReference type="SAM" id="MobiDB-lite"/>
    </source>
</evidence>
<dbReference type="Proteomes" id="UP000711178">
    <property type="component" value="Unassembled WGS sequence"/>
</dbReference>
<protein>
    <submittedName>
        <fullName evidence="2">Uncharacterized protein</fullName>
    </submittedName>
</protein>
<accession>A0ABS7FDD9</accession>
<evidence type="ECO:0000313" key="3">
    <source>
        <dbReference type="Proteomes" id="UP000711178"/>
    </source>
</evidence>
<evidence type="ECO:0000313" key="2">
    <source>
        <dbReference type="EMBL" id="MBW8288092.1"/>
    </source>
</evidence>
<reference evidence="2 3" key="1">
    <citation type="submission" date="2021-05" db="EMBL/GenBank/DDBJ databases">
        <title>Draft Whole Genome Sequencing Of Biosensor Chromobacterium violaceum Strain CV026 Reveals A Regulatory RNA In Chromobacterium violaceum Phenotype Regulatory Network.</title>
        <authorList>
            <person name="Hong K.W."/>
            <person name="Chan K.G."/>
            <person name="Chang C.-Y."/>
        </authorList>
    </citation>
    <scope>NUCLEOTIDE SEQUENCE [LARGE SCALE GENOMIC DNA]</scope>
    <source>
        <strain evidence="2 3">ATCC 31532</strain>
    </source>
</reference>
<sequence>MNIPDFNLPPIAAARRWPQQLTGVQAGRQLTSEQQHEFAEMLFRTVLQNPPHGASPFTLAGGPVDHPARPPARPARQRSAARAYGKDLPQAGFLLQTQA</sequence>
<name>A0ABS7FDD9_9NEIS</name>
<dbReference type="RefSeq" id="WP_043576621.1">
    <property type="nucleotide sequence ID" value="NZ_CP142381.1"/>
</dbReference>
<organism evidence="2 3">
    <name type="scientific">Chromobacterium subtsugae</name>
    <dbReference type="NCBI Taxonomy" id="251747"/>
    <lineage>
        <taxon>Bacteria</taxon>
        <taxon>Pseudomonadati</taxon>
        <taxon>Pseudomonadota</taxon>
        <taxon>Betaproteobacteria</taxon>
        <taxon>Neisseriales</taxon>
        <taxon>Chromobacteriaceae</taxon>
        <taxon>Chromobacterium</taxon>
    </lineage>
</organism>
<keyword evidence="3" id="KW-1185">Reference proteome</keyword>